<keyword evidence="2" id="KW-1185">Reference proteome</keyword>
<organism evidence="1 2">
    <name type="scientific">Cirrhinus molitorella</name>
    <name type="common">mud carp</name>
    <dbReference type="NCBI Taxonomy" id="172907"/>
    <lineage>
        <taxon>Eukaryota</taxon>
        <taxon>Metazoa</taxon>
        <taxon>Chordata</taxon>
        <taxon>Craniata</taxon>
        <taxon>Vertebrata</taxon>
        <taxon>Euteleostomi</taxon>
        <taxon>Actinopterygii</taxon>
        <taxon>Neopterygii</taxon>
        <taxon>Teleostei</taxon>
        <taxon>Ostariophysi</taxon>
        <taxon>Cypriniformes</taxon>
        <taxon>Cyprinidae</taxon>
        <taxon>Labeoninae</taxon>
        <taxon>Labeonini</taxon>
        <taxon>Cirrhinus</taxon>
    </lineage>
</organism>
<name>A0ABR3LVU5_9TELE</name>
<dbReference type="Proteomes" id="UP001558613">
    <property type="component" value="Unassembled WGS sequence"/>
</dbReference>
<reference evidence="1 2" key="1">
    <citation type="submission" date="2023-09" db="EMBL/GenBank/DDBJ databases">
        <authorList>
            <person name="Wang M."/>
        </authorList>
    </citation>
    <scope>NUCLEOTIDE SEQUENCE [LARGE SCALE GENOMIC DNA]</scope>
    <source>
        <strain evidence="1">GT-2023</strain>
        <tissue evidence="1">Liver</tissue>
    </source>
</reference>
<protein>
    <submittedName>
        <fullName evidence="1">Uncharacterized protein</fullName>
    </submittedName>
</protein>
<proteinExistence type="predicted"/>
<evidence type="ECO:0000313" key="2">
    <source>
        <dbReference type="Proteomes" id="UP001558613"/>
    </source>
</evidence>
<gene>
    <name evidence="1" type="ORF">QQF64_012493</name>
</gene>
<sequence length="108" mass="12343">MKVLTSTIKVVSEVFADVIVTQDKGAWREGGMERERDMEMDTGGVGTIVCSSDIIEALIYRLEWSLPFLTPLLRKPREDTANRLDKKPRRQNRVFCRTICCGFHSLPL</sequence>
<accession>A0ABR3LVU5</accession>
<comment type="caution">
    <text evidence="1">The sequence shown here is derived from an EMBL/GenBank/DDBJ whole genome shotgun (WGS) entry which is preliminary data.</text>
</comment>
<dbReference type="EMBL" id="JAYMGO010000018">
    <property type="protein sequence ID" value="KAL1256948.1"/>
    <property type="molecule type" value="Genomic_DNA"/>
</dbReference>
<evidence type="ECO:0000313" key="1">
    <source>
        <dbReference type="EMBL" id="KAL1256948.1"/>
    </source>
</evidence>